<dbReference type="EMBL" id="GBXM01026936">
    <property type="protein sequence ID" value="JAH81641.1"/>
    <property type="molecule type" value="Transcribed_RNA"/>
</dbReference>
<accession>A0A0E9VUA8</accession>
<organism evidence="1">
    <name type="scientific">Anguilla anguilla</name>
    <name type="common">European freshwater eel</name>
    <name type="synonym">Muraena anguilla</name>
    <dbReference type="NCBI Taxonomy" id="7936"/>
    <lineage>
        <taxon>Eukaryota</taxon>
        <taxon>Metazoa</taxon>
        <taxon>Chordata</taxon>
        <taxon>Craniata</taxon>
        <taxon>Vertebrata</taxon>
        <taxon>Euteleostomi</taxon>
        <taxon>Actinopterygii</taxon>
        <taxon>Neopterygii</taxon>
        <taxon>Teleostei</taxon>
        <taxon>Anguilliformes</taxon>
        <taxon>Anguillidae</taxon>
        <taxon>Anguilla</taxon>
    </lineage>
</organism>
<name>A0A0E9VUA8_ANGAN</name>
<proteinExistence type="predicted"/>
<evidence type="ECO:0000313" key="1">
    <source>
        <dbReference type="EMBL" id="JAH81641.1"/>
    </source>
</evidence>
<protein>
    <submittedName>
        <fullName evidence="1">Uncharacterized protein</fullName>
    </submittedName>
</protein>
<reference evidence="1" key="1">
    <citation type="submission" date="2014-11" db="EMBL/GenBank/DDBJ databases">
        <authorList>
            <person name="Amaro Gonzalez C."/>
        </authorList>
    </citation>
    <scope>NUCLEOTIDE SEQUENCE</scope>
</reference>
<sequence length="22" mass="2685">MINYREALLTFNVLFRESHFPS</sequence>
<dbReference type="AlphaFoldDB" id="A0A0E9VUA8"/>
<reference evidence="1" key="2">
    <citation type="journal article" date="2015" name="Fish Shellfish Immunol.">
        <title>Early steps in the European eel (Anguilla anguilla)-Vibrio vulnificus interaction in the gills: Role of the RtxA13 toxin.</title>
        <authorList>
            <person name="Callol A."/>
            <person name="Pajuelo D."/>
            <person name="Ebbesson L."/>
            <person name="Teles M."/>
            <person name="MacKenzie S."/>
            <person name="Amaro C."/>
        </authorList>
    </citation>
    <scope>NUCLEOTIDE SEQUENCE</scope>
</reference>